<dbReference type="RefSeq" id="WP_307855758.1">
    <property type="nucleotide sequence ID" value="NZ_JAGINW010000001.1"/>
</dbReference>
<evidence type="ECO:0000313" key="2">
    <source>
        <dbReference type="Proteomes" id="UP001519332"/>
    </source>
</evidence>
<proteinExistence type="predicted"/>
<dbReference type="Proteomes" id="UP001519332">
    <property type="component" value="Unassembled WGS sequence"/>
</dbReference>
<gene>
    <name evidence="1" type="ORF">JOF56_011585</name>
</gene>
<dbReference type="EMBL" id="JAGINW010000001">
    <property type="protein sequence ID" value="MBP2331200.1"/>
    <property type="molecule type" value="Genomic_DNA"/>
</dbReference>
<evidence type="ECO:0000313" key="1">
    <source>
        <dbReference type="EMBL" id="MBP2331200.1"/>
    </source>
</evidence>
<dbReference type="InterPro" id="IPR049709">
    <property type="entry name" value="IniB-like_N"/>
</dbReference>
<name>A0ABS4U3F9_9PSEU</name>
<reference evidence="1 2" key="1">
    <citation type="submission" date="2021-03" db="EMBL/GenBank/DDBJ databases">
        <title>Sequencing the genomes of 1000 actinobacteria strains.</title>
        <authorList>
            <person name="Klenk H.-P."/>
        </authorList>
    </citation>
    <scope>NUCLEOTIDE SEQUENCE [LARGE SCALE GENOMIC DNA]</scope>
    <source>
        <strain evidence="1 2">DSM 46670</strain>
    </source>
</reference>
<organism evidence="1 2">
    <name type="scientific">Kibdelosporangium banguiense</name>
    <dbReference type="NCBI Taxonomy" id="1365924"/>
    <lineage>
        <taxon>Bacteria</taxon>
        <taxon>Bacillati</taxon>
        <taxon>Actinomycetota</taxon>
        <taxon>Actinomycetes</taxon>
        <taxon>Pseudonocardiales</taxon>
        <taxon>Pseudonocardiaceae</taxon>
        <taxon>Kibdelosporangium</taxon>
    </lineage>
</organism>
<comment type="caution">
    <text evidence="1">The sequence shown here is derived from an EMBL/GenBank/DDBJ whole genome shotgun (WGS) entry which is preliminary data.</text>
</comment>
<dbReference type="NCBIfam" id="NF038175">
    <property type="entry name" value="IniB_NTERM"/>
    <property type="match status" value="1"/>
</dbReference>
<accession>A0ABS4U3F9</accession>
<protein>
    <submittedName>
        <fullName evidence="1">Uncharacterized protein</fullName>
    </submittedName>
</protein>
<keyword evidence="2" id="KW-1185">Reference proteome</keyword>
<sequence length="433" mass="42180">MVYDEAPAAAPAASAAPAPAAPAEVPAAVPAVPGAPGCEPTLHDFVLNLLQDPSAMKAFDLDPTGCLKNAGLTDITPADVHDVIPLVTDLVPTGGLPGLGAVPGLDALPALDGLPSVPSVPSLDDLTSSIAIDGEAGADGGWATVDGSNPLGDLTFGGKAEAGTEGVQFGALGIQETPLGNLGVGSHGSAGLDGASLGGGLYSPLGNVEHGFNVGVDGAQGLYLDGGIALPDDRYVSVSTGGGLDVNQNVVPGLPTNVGDLAKGLSDPTAAASAIAGAVPALPAVPGVPQLPLSDLPLPSVGELPVDLPAVPALPVADLNNSVDTAQQAANGAVDGGQADAGSLPALGGHLPQLPDVGGLLPNLPVNLPDLPVHLPNLPVEVPQLPSLPVAGGVDAPSVVGNVVDHTGLGNVINHNPVTETVHDIVPDLHLGL</sequence>